<keyword evidence="2" id="KW-0732">Signal</keyword>
<evidence type="ECO:0000313" key="4">
    <source>
        <dbReference type="EMBL" id="CAA9551200.1"/>
    </source>
</evidence>
<dbReference type="SUPFAM" id="SSF75304">
    <property type="entry name" value="Amidase signature (AS) enzymes"/>
    <property type="match status" value="1"/>
</dbReference>
<feature type="domain" description="Amidase" evidence="3">
    <location>
        <begin position="80"/>
        <end position="532"/>
    </location>
</feature>
<evidence type="ECO:0000259" key="3">
    <source>
        <dbReference type="Pfam" id="PF01425"/>
    </source>
</evidence>
<reference evidence="4" key="1">
    <citation type="submission" date="2020-02" db="EMBL/GenBank/DDBJ databases">
        <authorList>
            <person name="Meier V. D."/>
        </authorList>
    </citation>
    <scope>NUCLEOTIDE SEQUENCE</scope>
    <source>
        <strain evidence="4">AVDCRST_MAG33</strain>
    </source>
</reference>
<dbReference type="PROSITE" id="PS51318">
    <property type="entry name" value="TAT"/>
    <property type="match status" value="1"/>
</dbReference>
<dbReference type="EMBL" id="CADCWK010000080">
    <property type="protein sequence ID" value="CAA9551200.1"/>
    <property type="molecule type" value="Genomic_DNA"/>
</dbReference>
<dbReference type="Gene3D" id="3.90.1300.10">
    <property type="entry name" value="Amidase signature (AS) domain"/>
    <property type="match status" value="1"/>
</dbReference>
<feature type="signal peptide" evidence="2">
    <location>
        <begin position="1"/>
        <end position="28"/>
    </location>
</feature>
<protein>
    <submittedName>
        <fullName evidence="4">Secreted amidase SCO6344</fullName>
    </submittedName>
</protein>
<dbReference type="AlphaFoldDB" id="A0A6J4ULP5"/>
<dbReference type="InterPro" id="IPR036928">
    <property type="entry name" value="AS_sf"/>
</dbReference>
<dbReference type="NCBIfam" id="NF005300">
    <property type="entry name" value="PRK06828.1"/>
    <property type="match status" value="1"/>
</dbReference>
<evidence type="ECO:0000256" key="1">
    <source>
        <dbReference type="SAM" id="MobiDB-lite"/>
    </source>
</evidence>
<feature type="region of interest" description="Disordered" evidence="1">
    <location>
        <begin position="576"/>
        <end position="595"/>
    </location>
</feature>
<proteinExistence type="predicted"/>
<organism evidence="4">
    <name type="scientific">uncultured Thermomicrobiales bacterium</name>
    <dbReference type="NCBI Taxonomy" id="1645740"/>
    <lineage>
        <taxon>Bacteria</taxon>
        <taxon>Pseudomonadati</taxon>
        <taxon>Thermomicrobiota</taxon>
        <taxon>Thermomicrobia</taxon>
        <taxon>Thermomicrobiales</taxon>
        <taxon>environmental samples</taxon>
    </lineage>
</organism>
<dbReference type="NCBIfam" id="NF006006">
    <property type="entry name" value="PRK08137.1"/>
    <property type="match status" value="1"/>
</dbReference>
<accession>A0A6J4ULP5</accession>
<dbReference type="PANTHER" id="PTHR42678">
    <property type="entry name" value="AMIDASE"/>
    <property type="match status" value="1"/>
</dbReference>
<dbReference type="PANTHER" id="PTHR42678:SF34">
    <property type="entry name" value="OS04G0183300 PROTEIN"/>
    <property type="match status" value="1"/>
</dbReference>
<dbReference type="Pfam" id="PF01425">
    <property type="entry name" value="Amidase"/>
    <property type="match status" value="1"/>
</dbReference>
<dbReference type="InterPro" id="IPR023631">
    <property type="entry name" value="Amidase_dom"/>
</dbReference>
<name>A0A6J4ULP5_9BACT</name>
<sequence length="595" mass="62663">MSTHSSRTLNRRSVLRWGAAAAAVPAAAGAVSLSSALSGGGTPQAATSLAQDIPFPELEEITIAELRSALDSGRTSARDLVDMYLARIDAIDRNGPKLNSIMEINPEAQAIADALDQELQQQGPRGPLHGIPVLLKDNIDTADQMLTTAGSLALTGSRPQRDATVVQRLRDAGAVILGKTTLSEWANFRGFQSSSGWSGRGGQCLNPYVLDRSPCGSSSGSPAAVSANLAVVAIGTETDGSIVCPSYVNGVVGLKPTVGLTSRAGVIPIAHSQDTVGPHGRTVADVAAVLGVLAGADPRDPMTEASNGQTHTDYTQFLDPNALQGARIGVPRNAGFFGYSRQTDIITEAAIQVLRDLGAEVIDPADFPNPEEMVAEPGEFEVLLYEFKADLNAYLADRQDPEISSLEDLIRFNDEHADEELLYFGQEIFHMAQEKGPLTDQVYTDALAKNHRFSREEGIDAILEQHNLDALIAPTGSPAWKIDLINGDLFLGASSSPAAMAGYPLLTVPAGHVFGLPVGLTFMGTAYSEPTLIKLAYAFEQATRVRQVPRFLPTSVEPGGVLSAIEGPQAAGFGTPVPLDATPVEAGTPTVEPAT</sequence>
<dbReference type="InterPro" id="IPR006311">
    <property type="entry name" value="TAT_signal"/>
</dbReference>
<evidence type="ECO:0000256" key="2">
    <source>
        <dbReference type="SAM" id="SignalP"/>
    </source>
</evidence>
<gene>
    <name evidence="4" type="ORF">AVDCRST_MAG33-908</name>
</gene>
<feature type="chain" id="PRO_5026889969" evidence="2">
    <location>
        <begin position="29"/>
        <end position="595"/>
    </location>
</feature>